<name>I4B5B7_TURPD</name>
<proteinExistence type="predicted"/>
<dbReference type="PROSITE" id="PS51123">
    <property type="entry name" value="OMPA_2"/>
    <property type="match status" value="1"/>
</dbReference>
<dbReference type="InterPro" id="IPR008969">
    <property type="entry name" value="CarboxyPept-like_regulatory"/>
</dbReference>
<dbReference type="SUPFAM" id="SSF103088">
    <property type="entry name" value="OmpA-like"/>
    <property type="match status" value="1"/>
</dbReference>
<dbReference type="Gene3D" id="3.30.1330.60">
    <property type="entry name" value="OmpA-like domain"/>
    <property type="match status" value="1"/>
</dbReference>
<feature type="chain" id="PRO_5003685907" evidence="6">
    <location>
        <begin position="24"/>
        <end position="763"/>
    </location>
</feature>
<accession>I4B5B7</accession>
<organism evidence="8 9">
    <name type="scientific">Turneriella parva (strain ATCC BAA-1111 / DSM 21527 / NCTC 11395 / H)</name>
    <name type="common">Leptospira parva</name>
    <dbReference type="NCBI Taxonomy" id="869212"/>
    <lineage>
        <taxon>Bacteria</taxon>
        <taxon>Pseudomonadati</taxon>
        <taxon>Spirochaetota</taxon>
        <taxon>Spirochaetia</taxon>
        <taxon>Leptospirales</taxon>
        <taxon>Leptospiraceae</taxon>
        <taxon>Turneriella</taxon>
    </lineage>
</organism>
<feature type="compositionally biased region" description="Basic and acidic residues" evidence="5">
    <location>
        <begin position="709"/>
        <end position="720"/>
    </location>
</feature>
<dbReference type="RefSeq" id="WP_014802983.1">
    <property type="nucleotide sequence ID" value="NC_018020.1"/>
</dbReference>
<feature type="signal peptide" evidence="6">
    <location>
        <begin position="1"/>
        <end position="23"/>
    </location>
</feature>
<dbReference type="Pfam" id="PF00691">
    <property type="entry name" value="OmpA"/>
    <property type="match status" value="1"/>
</dbReference>
<dbReference type="EMBL" id="CP002959">
    <property type="protein sequence ID" value="AFM12474.1"/>
    <property type="molecule type" value="Genomic_DNA"/>
</dbReference>
<dbReference type="Gene3D" id="2.60.40.1120">
    <property type="entry name" value="Carboxypeptidase-like, regulatory domain"/>
    <property type="match status" value="1"/>
</dbReference>
<dbReference type="OrthoDB" id="9809364at2"/>
<protein>
    <submittedName>
        <fullName evidence="8">OmpA/MotB domain protein</fullName>
    </submittedName>
</protein>
<keyword evidence="2 4" id="KW-0472">Membrane</keyword>
<dbReference type="KEGG" id="tpx:Turpa_1827"/>
<keyword evidence="9" id="KW-1185">Reference proteome</keyword>
<dbReference type="InterPro" id="IPR036737">
    <property type="entry name" value="OmpA-like_sf"/>
</dbReference>
<evidence type="ECO:0000313" key="9">
    <source>
        <dbReference type="Proteomes" id="UP000006048"/>
    </source>
</evidence>
<evidence type="ECO:0000313" key="8">
    <source>
        <dbReference type="EMBL" id="AFM12474.1"/>
    </source>
</evidence>
<dbReference type="Pfam" id="PF07676">
    <property type="entry name" value="PD40"/>
    <property type="match status" value="4"/>
</dbReference>
<dbReference type="AlphaFoldDB" id="I4B5B7"/>
<evidence type="ECO:0000256" key="3">
    <source>
        <dbReference type="ARBA" id="ARBA00023237"/>
    </source>
</evidence>
<keyword evidence="6" id="KW-0732">Signal</keyword>
<dbReference type="InterPro" id="IPR011659">
    <property type="entry name" value="WD40"/>
</dbReference>
<reference evidence="8 9" key="1">
    <citation type="submission" date="2012-06" db="EMBL/GenBank/DDBJ databases">
        <title>The complete chromosome of genome of Turneriella parva DSM 21527.</title>
        <authorList>
            <consortium name="US DOE Joint Genome Institute (JGI-PGF)"/>
            <person name="Lucas S."/>
            <person name="Han J."/>
            <person name="Lapidus A."/>
            <person name="Bruce D."/>
            <person name="Goodwin L."/>
            <person name="Pitluck S."/>
            <person name="Peters L."/>
            <person name="Kyrpides N."/>
            <person name="Mavromatis K."/>
            <person name="Ivanova N."/>
            <person name="Mikhailova N."/>
            <person name="Chertkov O."/>
            <person name="Detter J.C."/>
            <person name="Tapia R."/>
            <person name="Han C."/>
            <person name="Land M."/>
            <person name="Hauser L."/>
            <person name="Markowitz V."/>
            <person name="Cheng J.-F."/>
            <person name="Hugenholtz P."/>
            <person name="Woyke T."/>
            <person name="Wu D."/>
            <person name="Gronow S."/>
            <person name="Wellnitz S."/>
            <person name="Brambilla E."/>
            <person name="Klenk H.-P."/>
            <person name="Eisen J.A."/>
        </authorList>
    </citation>
    <scope>NUCLEOTIDE SEQUENCE [LARGE SCALE GENOMIC DNA]</scope>
    <source>
        <strain evidence="9">ATCC BAA-1111 / DSM 21527 / NCTC 11395 / H</strain>
    </source>
</reference>
<dbReference type="SUPFAM" id="SSF49464">
    <property type="entry name" value="Carboxypeptidase regulatory domain-like"/>
    <property type="match status" value="1"/>
</dbReference>
<dbReference type="PRINTS" id="PR01021">
    <property type="entry name" value="OMPADOMAIN"/>
</dbReference>
<evidence type="ECO:0000256" key="5">
    <source>
        <dbReference type="SAM" id="MobiDB-lite"/>
    </source>
</evidence>
<feature type="domain" description="OmpA-like" evidence="7">
    <location>
        <begin position="538"/>
        <end position="657"/>
    </location>
</feature>
<feature type="compositionally biased region" description="Basic and acidic residues" evidence="5">
    <location>
        <begin position="633"/>
        <end position="662"/>
    </location>
</feature>
<dbReference type="Gene3D" id="2.120.10.30">
    <property type="entry name" value="TolB, C-terminal domain"/>
    <property type="match status" value="1"/>
</dbReference>
<evidence type="ECO:0000256" key="1">
    <source>
        <dbReference type="ARBA" id="ARBA00004442"/>
    </source>
</evidence>
<dbReference type="PANTHER" id="PTHR30329:SF21">
    <property type="entry name" value="LIPOPROTEIN YIAD-RELATED"/>
    <property type="match status" value="1"/>
</dbReference>
<feature type="region of interest" description="Disordered" evidence="5">
    <location>
        <begin position="630"/>
        <end position="763"/>
    </location>
</feature>
<evidence type="ECO:0000256" key="4">
    <source>
        <dbReference type="PROSITE-ProRule" id="PRU00473"/>
    </source>
</evidence>
<evidence type="ECO:0000256" key="2">
    <source>
        <dbReference type="ARBA" id="ARBA00023136"/>
    </source>
</evidence>
<dbReference type="InterPro" id="IPR006665">
    <property type="entry name" value="OmpA-like"/>
</dbReference>
<dbReference type="GO" id="GO:0009279">
    <property type="term" value="C:cell outer membrane"/>
    <property type="evidence" value="ECO:0007669"/>
    <property type="project" value="UniProtKB-SubCell"/>
</dbReference>
<feature type="compositionally biased region" description="Low complexity" evidence="5">
    <location>
        <begin position="733"/>
        <end position="742"/>
    </location>
</feature>
<evidence type="ECO:0000259" key="7">
    <source>
        <dbReference type="PROSITE" id="PS51123"/>
    </source>
</evidence>
<dbReference type="InterPro" id="IPR050330">
    <property type="entry name" value="Bact_OuterMem_StrucFunc"/>
</dbReference>
<evidence type="ECO:0000256" key="6">
    <source>
        <dbReference type="SAM" id="SignalP"/>
    </source>
</evidence>
<dbReference type="SUPFAM" id="SSF82171">
    <property type="entry name" value="DPP6 N-terminal domain-like"/>
    <property type="match status" value="1"/>
</dbReference>
<comment type="subcellular location">
    <subcellularLocation>
        <location evidence="1">Cell outer membrane</location>
    </subcellularLocation>
</comment>
<feature type="compositionally biased region" description="Basic residues" evidence="5">
    <location>
        <begin position="688"/>
        <end position="701"/>
    </location>
</feature>
<dbReference type="InterPro" id="IPR011042">
    <property type="entry name" value="6-blade_b-propeller_TolB-like"/>
</dbReference>
<dbReference type="CDD" id="cd07185">
    <property type="entry name" value="OmpA_C-like"/>
    <property type="match status" value="1"/>
</dbReference>
<dbReference type="STRING" id="869212.Turpa_1827"/>
<dbReference type="InterPro" id="IPR006664">
    <property type="entry name" value="OMP_bac"/>
</dbReference>
<dbReference type="HOGENOM" id="CLU_402203_0_0_12"/>
<dbReference type="Proteomes" id="UP000006048">
    <property type="component" value="Chromosome"/>
</dbReference>
<sequence length="763" mass="83902">MKFRNMGAAGSIAALLMVMPALIAQGARLPVTADNVAQIQNIGAVNTPYSEYTPYITADEHFLYFQSNRPGGVGESGDFDLWFAENEVTAGAPRFKTPANVGLPVNSGYFDGHPTLRKLPSGDYEMYFASFGEDGRPGPQLTNLYYTIQRDGKWSVPEPVVEINTDFHDRMPSISQDGHYLFFSSDRPGGFGRDDIWVSEYDFAAKRWGKPRNAGRTINTPSSEVTPAIHSDNITLYFSSDRAGGVGGYDVYVTQMLQDIAANGGSNDEESKWKRPANLGTPYNSKFDDEYPTVVRNGNFMYFASNRENGQGSFDIYRARVPDFAKPEVVVTIKGRVKEKFSDKGIEANIRISDLDGERNFSTQQPDGLYSADLINKKQYKFTVTAPGYQPIEYIADLRDVNTPVTIQKDFEMVRAIALPKQINLTVLFVDDKNRTLKPAATYTLAPDIKDETILPFKNGAGRLSIPAMSRYKKPEDALAALEKQKLTVSASLKGFENLAESRNVGDLIRGPNGELLGDAELKLVMKRKDQGDVEVVPTKGPGGLEAIVYFSTNVSNRLNNEKASGLKNVVDLWNKQPHKYVYVYGHADSRGGPDYNMKLSRSRAAFVKKRLVQYGIPAEMIITKAFGATRPASKDESTVEGRRKNRRAEIYFDASKDKNDGGEDVAPDTSEKPEKPVKPAKPAPVKKPAKAAKKPAKKKPLPPEEVEPSAKPEPTDDKIVPGAETGVIEPGKPAAPAKPVAEPVPPENSTPGAIPNTEIRIK</sequence>
<keyword evidence="3" id="KW-0998">Cell outer membrane</keyword>
<dbReference type="PANTHER" id="PTHR30329">
    <property type="entry name" value="STATOR ELEMENT OF FLAGELLAR MOTOR COMPLEX"/>
    <property type="match status" value="1"/>
</dbReference>
<gene>
    <name evidence="8" type="ordered locus">Turpa_1827</name>
</gene>